<protein>
    <recommendedName>
        <fullName evidence="5">acetyl-CoA C-acyltransferase</fullName>
        <ecNumber evidence="5">2.3.1.16</ecNumber>
    </recommendedName>
</protein>
<dbReference type="CDD" id="cd00751">
    <property type="entry name" value="thiolase"/>
    <property type="match status" value="1"/>
</dbReference>
<accession>A0ABV6JD81</accession>
<dbReference type="EMBL" id="JBHLVF010000034">
    <property type="protein sequence ID" value="MFC0393746.1"/>
    <property type="molecule type" value="Genomic_DNA"/>
</dbReference>
<evidence type="ECO:0000313" key="10">
    <source>
        <dbReference type="Proteomes" id="UP001589818"/>
    </source>
</evidence>
<evidence type="ECO:0000256" key="3">
    <source>
        <dbReference type="ARBA" id="ARBA00022679"/>
    </source>
</evidence>
<dbReference type="InterPro" id="IPR002155">
    <property type="entry name" value="Thiolase"/>
</dbReference>
<dbReference type="PROSITE" id="PS00099">
    <property type="entry name" value="THIOLASE_3"/>
    <property type="match status" value="1"/>
</dbReference>
<dbReference type="Pfam" id="PF00108">
    <property type="entry name" value="Thiolase_N"/>
    <property type="match status" value="1"/>
</dbReference>
<dbReference type="PROSITE" id="PS00737">
    <property type="entry name" value="THIOLASE_2"/>
    <property type="match status" value="1"/>
</dbReference>
<keyword evidence="10" id="KW-1185">Reference proteome</keyword>
<dbReference type="PROSITE" id="PS00098">
    <property type="entry name" value="THIOLASE_1"/>
    <property type="match status" value="1"/>
</dbReference>
<dbReference type="InterPro" id="IPR020616">
    <property type="entry name" value="Thiolase_N"/>
</dbReference>
<evidence type="ECO:0000256" key="6">
    <source>
        <dbReference type="RuleBase" id="RU003557"/>
    </source>
</evidence>
<dbReference type="PANTHER" id="PTHR43853:SF21">
    <property type="entry name" value="STEROID 3-KETOACYL-COA THIOLASE"/>
    <property type="match status" value="1"/>
</dbReference>
<keyword evidence="3 6" id="KW-0808">Transferase</keyword>
<dbReference type="InterPro" id="IPR020610">
    <property type="entry name" value="Thiolase_AS"/>
</dbReference>
<keyword evidence="4 6" id="KW-0012">Acyltransferase</keyword>
<sequence length="406" mass="42365">MTNPSTRTPSGRDPVIVSAVRTAVGRAKKGSLADTRAEDMGRAVLRAAVERVPGLAPGDVEDVIIGCAMPEGEQGLNFARIMSLYAGFPVTTPAVTMNRFCASGLQAIAYAAQRIRLGDADVILAGGVESMSHVPMTGFKTAPHPGIADTMPEIYMGMGHTAEEVARRYGVTRGKQDAFAAGSHRKAAAAIAAGKFRDEIVPLHVRREGVDDHGRPWARSFVFDTDECVRPDTAEDILAMLKPSFAREGTVTAGNASPMSDGAAAVVVMSREYAERLGAEPLATFRVFGVAGVAPEVMGIGPIEAIPKALSRAGITLEEVRLFELNEAFAAQCVPVIEQLGIDPAAVNVNGGAIALGHPLGCTGAKLTVSLVHELRRQGGGFGVVSMCVGGGMGAAGVLEVHQERS</sequence>
<dbReference type="NCBIfam" id="TIGR01930">
    <property type="entry name" value="AcCoA-C-Actrans"/>
    <property type="match status" value="1"/>
</dbReference>
<evidence type="ECO:0000259" key="7">
    <source>
        <dbReference type="Pfam" id="PF00108"/>
    </source>
</evidence>
<dbReference type="InterPro" id="IPR050215">
    <property type="entry name" value="Thiolase-like_sf_Thiolase"/>
</dbReference>
<dbReference type="SUPFAM" id="SSF53901">
    <property type="entry name" value="Thiolase-like"/>
    <property type="match status" value="2"/>
</dbReference>
<dbReference type="InterPro" id="IPR016039">
    <property type="entry name" value="Thiolase-like"/>
</dbReference>
<proteinExistence type="inferred from homology"/>
<evidence type="ECO:0000313" key="9">
    <source>
        <dbReference type="EMBL" id="MFC0393746.1"/>
    </source>
</evidence>
<dbReference type="PIRSF" id="PIRSF000429">
    <property type="entry name" value="Ac-CoA_Ac_transf"/>
    <property type="match status" value="1"/>
</dbReference>
<reference evidence="9 10" key="1">
    <citation type="submission" date="2024-09" db="EMBL/GenBank/DDBJ databases">
        <authorList>
            <person name="Sun Q."/>
            <person name="Mori K."/>
        </authorList>
    </citation>
    <scope>NUCLEOTIDE SEQUENCE [LARGE SCALE GENOMIC DNA]</scope>
    <source>
        <strain evidence="9 10">CCM 4839</strain>
    </source>
</reference>
<dbReference type="Gene3D" id="3.40.47.10">
    <property type="match status" value="1"/>
</dbReference>
<dbReference type="InterPro" id="IPR020615">
    <property type="entry name" value="Thiolase_acyl_enz_int_AS"/>
</dbReference>
<dbReference type="GO" id="GO:0003988">
    <property type="term" value="F:acetyl-CoA C-acyltransferase activity"/>
    <property type="evidence" value="ECO:0007669"/>
    <property type="project" value="UniProtKB-EC"/>
</dbReference>
<organism evidence="9 10">
    <name type="scientific">Paenibacillus mendelii</name>
    <dbReference type="NCBI Taxonomy" id="206163"/>
    <lineage>
        <taxon>Bacteria</taxon>
        <taxon>Bacillati</taxon>
        <taxon>Bacillota</taxon>
        <taxon>Bacilli</taxon>
        <taxon>Bacillales</taxon>
        <taxon>Paenibacillaceae</taxon>
        <taxon>Paenibacillus</taxon>
    </lineage>
</organism>
<feature type="domain" description="Thiolase N-terminal" evidence="7">
    <location>
        <begin position="15"/>
        <end position="272"/>
    </location>
</feature>
<evidence type="ECO:0000256" key="2">
    <source>
        <dbReference type="ARBA" id="ARBA00010982"/>
    </source>
</evidence>
<evidence type="ECO:0000256" key="4">
    <source>
        <dbReference type="ARBA" id="ARBA00023315"/>
    </source>
</evidence>
<comment type="similarity">
    <text evidence="2 6">Belongs to the thiolase-like superfamily. Thiolase family.</text>
</comment>
<comment type="pathway">
    <text evidence="1">Lipid metabolism.</text>
</comment>
<evidence type="ECO:0000259" key="8">
    <source>
        <dbReference type="Pfam" id="PF02803"/>
    </source>
</evidence>
<feature type="domain" description="Thiolase C-terminal" evidence="8">
    <location>
        <begin position="280"/>
        <end position="400"/>
    </location>
</feature>
<comment type="caution">
    <text evidence="9">The sequence shown here is derived from an EMBL/GenBank/DDBJ whole genome shotgun (WGS) entry which is preliminary data.</text>
</comment>
<dbReference type="EC" id="2.3.1.16" evidence="5"/>
<dbReference type="PANTHER" id="PTHR43853">
    <property type="entry name" value="3-KETOACYL-COA THIOLASE, PEROXISOMAL"/>
    <property type="match status" value="1"/>
</dbReference>
<gene>
    <name evidence="9" type="ORF">ACFFJ8_20550</name>
</gene>
<name>A0ABV6JD81_9BACL</name>
<dbReference type="Proteomes" id="UP001589818">
    <property type="component" value="Unassembled WGS sequence"/>
</dbReference>
<dbReference type="InterPro" id="IPR020617">
    <property type="entry name" value="Thiolase_C"/>
</dbReference>
<evidence type="ECO:0000256" key="5">
    <source>
        <dbReference type="ARBA" id="ARBA00024073"/>
    </source>
</evidence>
<dbReference type="RefSeq" id="WP_204820576.1">
    <property type="nucleotide sequence ID" value="NZ_JANHOF010000013.1"/>
</dbReference>
<dbReference type="InterPro" id="IPR020613">
    <property type="entry name" value="Thiolase_CS"/>
</dbReference>
<dbReference type="Pfam" id="PF02803">
    <property type="entry name" value="Thiolase_C"/>
    <property type="match status" value="1"/>
</dbReference>
<evidence type="ECO:0000256" key="1">
    <source>
        <dbReference type="ARBA" id="ARBA00005189"/>
    </source>
</evidence>